<reference evidence="2" key="1">
    <citation type="submission" date="2022-11" db="EMBL/GenBank/DDBJ databases">
        <title>Temperate bacteriophages infecting mucin-degrading bacterium Ruminococcus gnavus from the human gut.</title>
        <authorList>
            <person name="Buttimer C."/>
        </authorList>
    </citation>
    <scope>NUCLEOTIDE SEQUENCE</scope>
    <source>
        <strain evidence="2">CCUG 49994</strain>
    </source>
</reference>
<dbReference type="Proteomes" id="UP001079535">
    <property type="component" value="Unassembled WGS sequence"/>
</dbReference>
<proteinExistence type="predicted"/>
<dbReference type="EMBL" id="JAPRAY010000006">
    <property type="protein sequence ID" value="MCZ0667041.1"/>
    <property type="molecule type" value="Genomic_DNA"/>
</dbReference>
<comment type="caution">
    <text evidence="2">The sequence shown here is derived from an EMBL/GenBank/DDBJ whole genome shotgun (WGS) entry which is preliminary data.</text>
</comment>
<evidence type="ECO:0000256" key="1">
    <source>
        <dbReference type="SAM" id="Coils"/>
    </source>
</evidence>
<name>A0A9Q4EY01_MEDGN</name>
<sequence length="81" mass="9502">MAEMRSVEERLAELDQKMEQIKAQKKAILQKEKAQQKQAQIKRLFAVGAAVESVLGRPIEREEIPKLIEFLEQKKKEIIWK</sequence>
<organism evidence="2 3">
    <name type="scientific">Mediterraneibacter gnavus</name>
    <name type="common">Ruminococcus gnavus</name>
    <dbReference type="NCBI Taxonomy" id="33038"/>
    <lineage>
        <taxon>Bacteria</taxon>
        <taxon>Bacillati</taxon>
        <taxon>Bacillota</taxon>
        <taxon>Clostridia</taxon>
        <taxon>Lachnospirales</taxon>
        <taxon>Lachnospiraceae</taxon>
        <taxon>Mediterraneibacter</taxon>
    </lineage>
</organism>
<accession>A0A9Q4EY01</accession>
<evidence type="ECO:0000313" key="3">
    <source>
        <dbReference type="Proteomes" id="UP001079535"/>
    </source>
</evidence>
<feature type="coiled-coil region" evidence="1">
    <location>
        <begin position="4"/>
        <end position="38"/>
    </location>
</feature>
<keyword evidence="1" id="KW-0175">Coiled coil</keyword>
<dbReference type="AlphaFoldDB" id="A0A9Q4EY01"/>
<gene>
    <name evidence="2" type="ORF">OZZ17_05710</name>
</gene>
<protein>
    <submittedName>
        <fullName evidence="2">Relaxasome subunit MobC</fullName>
    </submittedName>
</protein>
<evidence type="ECO:0000313" key="2">
    <source>
        <dbReference type="EMBL" id="MCZ0667041.1"/>
    </source>
</evidence>
<dbReference type="RefSeq" id="WP_195518967.1">
    <property type="nucleotide sequence ID" value="NZ_JADMTD010000016.1"/>
</dbReference>